<dbReference type="EMBL" id="NSJV01000293">
    <property type="protein sequence ID" value="PAU48104.1"/>
    <property type="molecule type" value="Genomic_DNA"/>
</dbReference>
<organism evidence="2 3">
    <name type="scientific">Streptomyces albireticuli</name>
    <dbReference type="NCBI Taxonomy" id="1940"/>
    <lineage>
        <taxon>Bacteria</taxon>
        <taxon>Bacillati</taxon>
        <taxon>Actinomycetota</taxon>
        <taxon>Actinomycetes</taxon>
        <taxon>Kitasatosporales</taxon>
        <taxon>Streptomycetaceae</taxon>
        <taxon>Streptomyces</taxon>
    </lineage>
</organism>
<dbReference type="GO" id="GO:0016491">
    <property type="term" value="F:oxidoreductase activity"/>
    <property type="evidence" value="ECO:0007669"/>
    <property type="project" value="UniProtKB-KW"/>
</dbReference>
<dbReference type="SMART" id="SM01236">
    <property type="entry name" value="Haem_oxygenase_2"/>
    <property type="match status" value="1"/>
</dbReference>
<dbReference type="Pfam" id="PF14518">
    <property type="entry name" value="Haem_oxygenas_2"/>
    <property type="match status" value="1"/>
</dbReference>
<evidence type="ECO:0000256" key="1">
    <source>
        <dbReference type="ARBA" id="ARBA00023002"/>
    </source>
</evidence>
<evidence type="ECO:0008006" key="4">
    <source>
        <dbReference type="Google" id="ProtNLM"/>
    </source>
</evidence>
<comment type="caution">
    <text evidence="2">The sequence shown here is derived from an EMBL/GenBank/DDBJ whole genome shotgun (WGS) entry which is preliminary data.</text>
</comment>
<gene>
    <name evidence="2" type="ORF">CK936_15230</name>
</gene>
<evidence type="ECO:0000313" key="3">
    <source>
        <dbReference type="Proteomes" id="UP000218944"/>
    </source>
</evidence>
<dbReference type="SUPFAM" id="SSF48613">
    <property type="entry name" value="Heme oxygenase-like"/>
    <property type="match status" value="1"/>
</dbReference>
<dbReference type="InterPro" id="IPR016084">
    <property type="entry name" value="Haem_Oase-like_multi-hlx"/>
</dbReference>
<dbReference type="Gene3D" id="1.20.910.10">
    <property type="entry name" value="Heme oxygenase-like"/>
    <property type="match status" value="1"/>
</dbReference>
<dbReference type="Proteomes" id="UP000218944">
    <property type="component" value="Unassembled WGS sequence"/>
</dbReference>
<accession>A0A2A2D9B0</accession>
<keyword evidence="1" id="KW-0560">Oxidoreductase</keyword>
<proteinExistence type="predicted"/>
<dbReference type="PANTHER" id="PTHR40279:SF3">
    <property type="entry name" value="4-AMINOBENZOATE SYNTHASE"/>
    <property type="match status" value="1"/>
</dbReference>
<keyword evidence="3" id="KW-1185">Reference proteome</keyword>
<dbReference type="AlphaFoldDB" id="A0A2A2D9B0"/>
<dbReference type="InterPro" id="IPR039068">
    <property type="entry name" value="PqqC-like"/>
</dbReference>
<dbReference type="PANTHER" id="PTHR40279">
    <property type="entry name" value="PQQC-LIKE PROTEIN"/>
    <property type="match status" value="1"/>
</dbReference>
<reference evidence="2 3" key="1">
    <citation type="submission" date="2017-08" db="EMBL/GenBank/DDBJ databases">
        <title>Genome sequence of Streptomyces albireticuli NRRL B-1670.</title>
        <authorList>
            <person name="Graham D.E."/>
            <person name="Mahan K.M."/>
            <person name="Klingeman D.M."/>
            <person name="Hettich R.L."/>
            <person name="Parry R.J."/>
            <person name="Spain J.C."/>
        </authorList>
    </citation>
    <scope>NUCLEOTIDE SEQUENCE [LARGE SCALE GENOMIC DNA]</scope>
    <source>
        <strain evidence="2 3">NRRL B-1670</strain>
    </source>
</reference>
<sequence>MPTPLTTPMDTPADSAQKTLFVHNRSVQNARVAAAVEELERDWIVARVDALDARTPAVPSRARWVEELEGLLAGEREGTATARYLAEEATHAQFRYVVREFALDGLTEAQNFFPAVPRLPLKAQMAVMRVLIDEFGCGNLRQAHSKLYLDLLAELGLPQEPEDFLDTTSDETYAFLNSFYWLTQRAPHTEYFLGALAYLEASIPHAFRTQARACERLGIAHDRYYTEHLHIDTFHMKEMQIAIREYEDARGLDPSKLWTGALLMSDLIGTAFDTAVERAREAV</sequence>
<evidence type="ECO:0000313" key="2">
    <source>
        <dbReference type="EMBL" id="PAU48104.1"/>
    </source>
</evidence>
<protein>
    <recommendedName>
        <fullName evidence="4">Iron-containing redox enzyme family protein</fullName>
    </recommendedName>
</protein>
<name>A0A2A2D9B0_9ACTN</name>